<keyword evidence="11" id="KW-1185">Reference proteome</keyword>
<evidence type="ECO:0000313" key="10">
    <source>
        <dbReference type="EMBL" id="KAG7166297.1"/>
    </source>
</evidence>
<feature type="transmembrane region" description="Helical" evidence="7">
    <location>
        <begin position="290"/>
        <end position="309"/>
    </location>
</feature>
<dbReference type="Pfam" id="PF10192">
    <property type="entry name" value="GPR180-TMEM145_TM"/>
    <property type="match status" value="1"/>
</dbReference>
<name>A0A8J5MWV4_HOMAM</name>
<feature type="domain" description="GPR180-like N-terminal" evidence="9">
    <location>
        <begin position="87"/>
        <end position="216"/>
    </location>
</feature>
<accession>A0A8J5MWV4</accession>
<evidence type="ECO:0000256" key="5">
    <source>
        <dbReference type="ARBA" id="ARBA00023180"/>
    </source>
</evidence>
<keyword evidence="2 7" id="KW-0812">Transmembrane</keyword>
<evidence type="ECO:0000313" key="11">
    <source>
        <dbReference type="Proteomes" id="UP000747542"/>
    </source>
</evidence>
<dbReference type="InterPro" id="IPR047831">
    <property type="entry name" value="GPR180/TMEM145"/>
</dbReference>
<comment type="subcellular location">
    <subcellularLocation>
        <location evidence="1">Membrane</location>
        <topology evidence="1">Multi-pass membrane protein</topology>
    </subcellularLocation>
</comment>
<dbReference type="AlphaFoldDB" id="A0A8J5MWV4"/>
<feature type="transmembrane region" description="Helical" evidence="7">
    <location>
        <begin position="425"/>
        <end position="444"/>
    </location>
</feature>
<gene>
    <name evidence="10" type="primary">Tmem145-L2</name>
    <name evidence="10" type="ORF">Hamer_G011126</name>
</gene>
<dbReference type="PANTHER" id="PTHR23252:SF24">
    <property type="entry name" value="TRANSMEMBRANE PROTEIN 145"/>
    <property type="match status" value="1"/>
</dbReference>
<evidence type="ECO:0000256" key="7">
    <source>
        <dbReference type="SAM" id="Phobius"/>
    </source>
</evidence>
<dbReference type="InterPro" id="IPR019336">
    <property type="entry name" value="GPR180/TMEM145_TM"/>
</dbReference>
<dbReference type="PANTHER" id="PTHR23252">
    <property type="entry name" value="INTIMAL THICKNESS RECEPTOR-RELATED"/>
    <property type="match status" value="1"/>
</dbReference>
<dbReference type="EMBL" id="JAHLQT010022636">
    <property type="protein sequence ID" value="KAG7166297.1"/>
    <property type="molecule type" value="Genomic_DNA"/>
</dbReference>
<keyword evidence="4 7" id="KW-0472">Membrane</keyword>
<dbReference type="InterPro" id="IPR053880">
    <property type="entry name" value="GPR180-like_N"/>
</dbReference>
<organism evidence="10 11">
    <name type="scientific">Homarus americanus</name>
    <name type="common">American lobster</name>
    <dbReference type="NCBI Taxonomy" id="6706"/>
    <lineage>
        <taxon>Eukaryota</taxon>
        <taxon>Metazoa</taxon>
        <taxon>Ecdysozoa</taxon>
        <taxon>Arthropoda</taxon>
        <taxon>Crustacea</taxon>
        <taxon>Multicrustacea</taxon>
        <taxon>Malacostraca</taxon>
        <taxon>Eumalacostraca</taxon>
        <taxon>Eucarida</taxon>
        <taxon>Decapoda</taxon>
        <taxon>Pleocyemata</taxon>
        <taxon>Astacidea</taxon>
        <taxon>Nephropoidea</taxon>
        <taxon>Nephropidae</taxon>
        <taxon>Homarus</taxon>
    </lineage>
</organism>
<comment type="caution">
    <text evidence="10">The sequence shown here is derived from an EMBL/GenBank/DDBJ whole genome shotgun (WGS) entry which is preliminary data.</text>
</comment>
<evidence type="ECO:0000256" key="6">
    <source>
        <dbReference type="SAM" id="MobiDB-lite"/>
    </source>
</evidence>
<feature type="transmembrane region" description="Helical" evidence="7">
    <location>
        <begin position="321"/>
        <end position="341"/>
    </location>
</feature>
<dbReference type="Proteomes" id="UP000747542">
    <property type="component" value="Unassembled WGS sequence"/>
</dbReference>
<sequence length="552" mass="63403">MMTSRVCYDDLMSQYQETGGNKMEEEECYSPCQVTDLGHQKVKKHQRRGKGGDLALHGRSLRCLPVGWTWVWVCAAFLVTSAHAKYVEGFLKTSEKWAFLTRFCFLSDDGTFNFNVEYNAEYAVEKLLLYYDSPKQWPAVYKSFKTCEEKEAVMRQKNQFINLTLYSMHALCEVITVSDKKSFHCQGTRTFLSSRERWWFIAVSNCESTKGLELSYRLTMTNGYSFWDKHFSADEFSELKSRQLFHTTYRLYMVAIMAQIFGLVFLSLHYARYGFDGVGLPFSKLLGRLLHTLSTVMMVLVLLLMGKGFNITRGRLRQNSAVRLTTFMCLYCATYVALFIYEQRIFDPGEVLYLYESPAGYGLLVLRLLAWFMFLYACFFTIKHYPEKAAFYYPFFIFYTLWFLSGPVVIIISNHVIDKWVREKVVNGVDLGITLLGHGFFLFLTRPSAANSNFPYHVRTTQIMALEASTTGVVGNNTIDAFSSNPYAPDLQQPKNFTNSDLFHVSGTVEMMPDDLAMRPLPGPRSIVKDDKSFPHHSPSEPPAVFQGNLST</sequence>
<protein>
    <submittedName>
        <fullName evidence="10">Transmembrane protein 145-like 2</fullName>
    </submittedName>
</protein>
<feature type="transmembrane region" description="Helical" evidence="7">
    <location>
        <begin position="391"/>
        <end position="413"/>
    </location>
</feature>
<proteinExistence type="predicted"/>
<feature type="transmembrane region" description="Helical" evidence="7">
    <location>
        <begin position="361"/>
        <end position="379"/>
    </location>
</feature>
<dbReference type="GO" id="GO:0007186">
    <property type="term" value="P:G protein-coupled receptor signaling pathway"/>
    <property type="evidence" value="ECO:0007669"/>
    <property type="project" value="InterPro"/>
</dbReference>
<dbReference type="GO" id="GO:0019236">
    <property type="term" value="P:response to pheromone"/>
    <property type="evidence" value="ECO:0007669"/>
    <property type="project" value="InterPro"/>
</dbReference>
<keyword evidence="5" id="KW-0325">Glycoprotein</keyword>
<evidence type="ECO:0000256" key="3">
    <source>
        <dbReference type="ARBA" id="ARBA00022989"/>
    </source>
</evidence>
<feature type="domain" description="GPR180/TMEM145 transmembrane" evidence="8">
    <location>
        <begin position="237"/>
        <end position="441"/>
    </location>
</feature>
<feature type="region of interest" description="Disordered" evidence="6">
    <location>
        <begin position="519"/>
        <end position="552"/>
    </location>
</feature>
<reference evidence="10" key="1">
    <citation type="journal article" date="2021" name="Sci. Adv.">
        <title>The American lobster genome reveals insights on longevity, neural, and immune adaptations.</title>
        <authorList>
            <person name="Polinski J.M."/>
            <person name="Zimin A.V."/>
            <person name="Clark K.F."/>
            <person name="Kohn A.B."/>
            <person name="Sadowski N."/>
            <person name="Timp W."/>
            <person name="Ptitsyn A."/>
            <person name="Khanna P."/>
            <person name="Romanova D.Y."/>
            <person name="Williams P."/>
            <person name="Greenwood S.J."/>
            <person name="Moroz L.L."/>
            <person name="Walt D.R."/>
            <person name="Bodnar A.G."/>
        </authorList>
    </citation>
    <scope>NUCLEOTIDE SEQUENCE</scope>
    <source>
        <strain evidence="10">GMGI-L3</strain>
    </source>
</reference>
<evidence type="ECO:0000259" key="9">
    <source>
        <dbReference type="Pfam" id="PF21892"/>
    </source>
</evidence>
<keyword evidence="3 7" id="KW-1133">Transmembrane helix</keyword>
<feature type="transmembrane region" description="Helical" evidence="7">
    <location>
        <begin position="249"/>
        <end position="270"/>
    </location>
</feature>
<dbReference type="GO" id="GO:0016020">
    <property type="term" value="C:membrane"/>
    <property type="evidence" value="ECO:0007669"/>
    <property type="project" value="UniProtKB-SubCell"/>
</dbReference>
<dbReference type="Pfam" id="PF21892">
    <property type="entry name" value="TMEM145_N"/>
    <property type="match status" value="1"/>
</dbReference>
<evidence type="ECO:0000256" key="4">
    <source>
        <dbReference type="ARBA" id="ARBA00023136"/>
    </source>
</evidence>
<evidence type="ECO:0000256" key="1">
    <source>
        <dbReference type="ARBA" id="ARBA00004141"/>
    </source>
</evidence>
<evidence type="ECO:0000256" key="2">
    <source>
        <dbReference type="ARBA" id="ARBA00022692"/>
    </source>
</evidence>
<evidence type="ECO:0000259" key="8">
    <source>
        <dbReference type="Pfam" id="PF10192"/>
    </source>
</evidence>
<dbReference type="OrthoDB" id="205745at2759"/>